<sequence length="181" mass="20359">MFNRTLDEDKCTLWIRASTRRLSVDDMILSDGRGWCHSYFISVYHWKPGREDIDRMSYNGPNHEAVVISSLALSDYHKFCGRYLSDSESFSFPAHAAATVGMVVKHHSNCEVELPVNIALPPLLDVGDTSWSWSWSVPCEPDGAPSHSLSLAGDLMPDSWTRYNLHQILAATAIHCDLSFE</sequence>
<dbReference type="AlphaFoldDB" id="A0AAD7HMJ2"/>
<gene>
    <name evidence="1" type="ORF">B0H16DRAFT_1597377</name>
</gene>
<protein>
    <submittedName>
        <fullName evidence="1">Uncharacterized protein</fullName>
    </submittedName>
</protein>
<accession>A0AAD7HMJ2</accession>
<name>A0AAD7HMJ2_9AGAR</name>
<reference evidence="1" key="1">
    <citation type="submission" date="2023-03" db="EMBL/GenBank/DDBJ databases">
        <title>Massive genome expansion in bonnet fungi (Mycena s.s.) driven by repeated elements and novel gene families across ecological guilds.</title>
        <authorList>
            <consortium name="Lawrence Berkeley National Laboratory"/>
            <person name="Harder C.B."/>
            <person name="Miyauchi S."/>
            <person name="Viragh M."/>
            <person name="Kuo A."/>
            <person name="Thoen E."/>
            <person name="Andreopoulos B."/>
            <person name="Lu D."/>
            <person name="Skrede I."/>
            <person name="Drula E."/>
            <person name="Henrissat B."/>
            <person name="Morin E."/>
            <person name="Kohler A."/>
            <person name="Barry K."/>
            <person name="LaButti K."/>
            <person name="Morin E."/>
            <person name="Salamov A."/>
            <person name="Lipzen A."/>
            <person name="Mereny Z."/>
            <person name="Hegedus B."/>
            <person name="Baldrian P."/>
            <person name="Stursova M."/>
            <person name="Weitz H."/>
            <person name="Taylor A."/>
            <person name="Grigoriev I.V."/>
            <person name="Nagy L.G."/>
            <person name="Martin F."/>
            <person name="Kauserud H."/>
        </authorList>
    </citation>
    <scope>NUCLEOTIDE SEQUENCE</scope>
    <source>
        <strain evidence="1">CBHHK182m</strain>
    </source>
</reference>
<evidence type="ECO:0000313" key="2">
    <source>
        <dbReference type="Proteomes" id="UP001215598"/>
    </source>
</evidence>
<dbReference type="Proteomes" id="UP001215598">
    <property type="component" value="Unassembled WGS sequence"/>
</dbReference>
<proteinExistence type="predicted"/>
<feature type="non-terminal residue" evidence="1">
    <location>
        <position position="1"/>
    </location>
</feature>
<organism evidence="1 2">
    <name type="scientific">Mycena metata</name>
    <dbReference type="NCBI Taxonomy" id="1033252"/>
    <lineage>
        <taxon>Eukaryota</taxon>
        <taxon>Fungi</taxon>
        <taxon>Dikarya</taxon>
        <taxon>Basidiomycota</taxon>
        <taxon>Agaricomycotina</taxon>
        <taxon>Agaricomycetes</taxon>
        <taxon>Agaricomycetidae</taxon>
        <taxon>Agaricales</taxon>
        <taxon>Marasmiineae</taxon>
        <taxon>Mycenaceae</taxon>
        <taxon>Mycena</taxon>
    </lineage>
</organism>
<dbReference type="EMBL" id="JARKIB010000206">
    <property type="protein sequence ID" value="KAJ7723997.1"/>
    <property type="molecule type" value="Genomic_DNA"/>
</dbReference>
<keyword evidence="2" id="KW-1185">Reference proteome</keyword>
<comment type="caution">
    <text evidence="1">The sequence shown here is derived from an EMBL/GenBank/DDBJ whole genome shotgun (WGS) entry which is preliminary data.</text>
</comment>
<evidence type="ECO:0000313" key="1">
    <source>
        <dbReference type="EMBL" id="KAJ7723997.1"/>
    </source>
</evidence>